<dbReference type="EMBL" id="BPMK01000013">
    <property type="protein sequence ID" value="GIZ52901.1"/>
    <property type="molecule type" value="Genomic_DNA"/>
</dbReference>
<dbReference type="Pfam" id="PF00300">
    <property type="entry name" value="His_Phos_1"/>
    <property type="match status" value="1"/>
</dbReference>
<keyword evidence="4" id="KW-1185">Reference proteome</keyword>
<dbReference type="RefSeq" id="WP_220809329.1">
    <property type="nucleotide sequence ID" value="NZ_BPMK01000013.1"/>
</dbReference>
<evidence type="ECO:0000256" key="1">
    <source>
        <dbReference type="ARBA" id="ARBA00023152"/>
    </source>
</evidence>
<reference evidence="3 4" key="1">
    <citation type="journal article" date="2022" name="Int. J. Syst. Evol. Microbiol.">
        <title>Noviherbaspirillum aridicola sp. nov., isolated from an arid soil in Pakistan.</title>
        <authorList>
            <person name="Khan I.U."/>
            <person name="Saqib M."/>
            <person name="Amin A."/>
            <person name="Hussain F."/>
            <person name="Li L."/>
            <person name="Liu Y.H."/>
            <person name="Fang B.Z."/>
            <person name="Ahmed I."/>
            <person name="Li W.J."/>
        </authorList>
    </citation>
    <scope>NUCLEOTIDE SEQUENCE [LARGE SCALE GENOMIC DNA]</scope>
    <source>
        <strain evidence="3 4">NCCP-691</strain>
    </source>
</reference>
<dbReference type="PANTHER" id="PTHR48100">
    <property type="entry name" value="BROAD-SPECIFICITY PHOSPHATASE YOR283W-RELATED"/>
    <property type="match status" value="1"/>
</dbReference>
<dbReference type="InterPro" id="IPR050275">
    <property type="entry name" value="PGM_Phosphatase"/>
</dbReference>
<dbReference type="Proteomes" id="UP000887222">
    <property type="component" value="Unassembled WGS sequence"/>
</dbReference>
<sequence length="217" mass="24102">MTDILLIRHGETAWNAVRRLQGHLDIGLNAEGMRQAAALARAIEDEALDAVYSSDLLRARQTATAIAAPRGMEVRLDRGLRERCYGAFEGMLYGEIAARYPEAHAAWKARDIDARFPAGVHVAETMREFADRTVKTILRIVAEGGHRKIAVVCHGGVLECAYRAALGMDFAQARDFDIFNASINRFSSDGRSLRLLQWGDVAHLDRLDREALDELAK</sequence>
<name>A0ABQ4Q786_9BURK</name>
<dbReference type="Gene3D" id="3.40.50.1240">
    <property type="entry name" value="Phosphoglycerate mutase-like"/>
    <property type="match status" value="1"/>
</dbReference>
<evidence type="ECO:0000313" key="3">
    <source>
        <dbReference type="EMBL" id="GIZ52901.1"/>
    </source>
</evidence>
<keyword evidence="2" id="KW-0413">Isomerase</keyword>
<dbReference type="InterPro" id="IPR029033">
    <property type="entry name" value="His_PPase_superfam"/>
</dbReference>
<dbReference type="InterPro" id="IPR001345">
    <property type="entry name" value="PG/BPGM_mutase_AS"/>
</dbReference>
<proteinExistence type="predicted"/>
<dbReference type="InterPro" id="IPR013078">
    <property type="entry name" value="His_Pase_superF_clade-1"/>
</dbReference>
<protein>
    <submittedName>
        <fullName evidence="3">Phosphoglycerate mutase</fullName>
    </submittedName>
</protein>
<keyword evidence="1" id="KW-0324">Glycolysis</keyword>
<dbReference type="SMART" id="SM00855">
    <property type="entry name" value="PGAM"/>
    <property type="match status" value="1"/>
</dbReference>
<dbReference type="PROSITE" id="PS00175">
    <property type="entry name" value="PG_MUTASE"/>
    <property type="match status" value="1"/>
</dbReference>
<dbReference type="SUPFAM" id="SSF53254">
    <property type="entry name" value="Phosphoglycerate mutase-like"/>
    <property type="match status" value="1"/>
</dbReference>
<accession>A0ABQ4Q786</accession>
<gene>
    <name evidence="3" type="ORF">NCCP691_29150</name>
</gene>
<evidence type="ECO:0000313" key="4">
    <source>
        <dbReference type="Proteomes" id="UP000887222"/>
    </source>
</evidence>
<comment type="caution">
    <text evidence="3">The sequence shown here is derived from an EMBL/GenBank/DDBJ whole genome shotgun (WGS) entry which is preliminary data.</text>
</comment>
<dbReference type="CDD" id="cd07067">
    <property type="entry name" value="HP_PGM_like"/>
    <property type="match status" value="1"/>
</dbReference>
<organism evidence="3 4">
    <name type="scientific">Noviherbaspirillum aridicola</name>
    <dbReference type="NCBI Taxonomy" id="2849687"/>
    <lineage>
        <taxon>Bacteria</taxon>
        <taxon>Pseudomonadati</taxon>
        <taxon>Pseudomonadota</taxon>
        <taxon>Betaproteobacteria</taxon>
        <taxon>Burkholderiales</taxon>
        <taxon>Oxalobacteraceae</taxon>
        <taxon>Noviherbaspirillum</taxon>
    </lineage>
</organism>
<evidence type="ECO:0000256" key="2">
    <source>
        <dbReference type="ARBA" id="ARBA00023235"/>
    </source>
</evidence>
<dbReference type="PANTHER" id="PTHR48100:SF1">
    <property type="entry name" value="HISTIDINE PHOSPHATASE FAMILY PROTEIN-RELATED"/>
    <property type="match status" value="1"/>
</dbReference>